<proteinExistence type="predicted"/>
<dbReference type="EMBL" id="WTYL01000003">
    <property type="protein sequence ID" value="MXP44996.1"/>
    <property type="molecule type" value="Genomic_DNA"/>
</dbReference>
<gene>
    <name evidence="2" type="ORF">GRI65_11075</name>
</gene>
<dbReference type="CDD" id="cd07344">
    <property type="entry name" value="M48_yhfN_like"/>
    <property type="match status" value="1"/>
</dbReference>
<evidence type="ECO:0000259" key="1">
    <source>
        <dbReference type="Pfam" id="PF01863"/>
    </source>
</evidence>
<comment type="caution">
    <text evidence="2">The sequence shown here is derived from an EMBL/GenBank/DDBJ whole genome shotgun (WGS) entry which is preliminary data.</text>
</comment>
<sequence>MLDWLRRDQLEPTVRVNGVALPIAIRRHPTAKRVVLRIAPDGSEARVTLPRWGRTADAIEFVHSRADWLAGQLAALPKPAAPIAGGLLRYCGENVTIEWQAGAKRRPILGEGRLVIGGPEENLAPRLQRWLEREALQLLESDLQDYCAAAGVPAPAIRLSRAQRRWGSCSSSGTVRVNWRLVQAPHFVRRSVVAHEVAHLLHFDHGPAFHAALDRIYNGDLAAANAWLKREGRTLYAAFG</sequence>
<reference evidence="2 3" key="1">
    <citation type="submission" date="2019-12" db="EMBL/GenBank/DDBJ databases">
        <title>Genomic-based taxomic classification of the family Erythrobacteraceae.</title>
        <authorList>
            <person name="Xu L."/>
        </authorList>
    </citation>
    <scope>NUCLEOTIDE SEQUENCE [LARGE SCALE GENOMIC DNA]</scope>
    <source>
        <strain evidence="2 3">KCTC 42453</strain>
    </source>
</reference>
<feature type="domain" description="YgjP-like metallopeptidase" evidence="1">
    <location>
        <begin position="32"/>
        <end position="230"/>
    </location>
</feature>
<dbReference type="OrthoDB" id="9795402at2"/>
<dbReference type="Gene3D" id="3.30.2010.10">
    <property type="entry name" value="Metalloproteases ('zincins'), catalytic domain"/>
    <property type="match status" value="1"/>
</dbReference>
<protein>
    <submittedName>
        <fullName evidence="2">DUF45 domain-containing protein</fullName>
    </submittedName>
</protein>
<accession>A0A845B490</accession>
<dbReference type="InterPro" id="IPR053136">
    <property type="entry name" value="UTP_pyrophosphatase-like"/>
</dbReference>
<dbReference type="Proteomes" id="UP000431922">
    <property type="component" value="Unassembled WGS sequence"/>
</dbReference>
<evidence type="ECO:0000313" key="3">
    <source>
        <dbReference type="Proteomes" id="UP000431922"/>
    </source>
</evidence>
<evidence type="ECO:0000313" key="2">
    <source>
        <dbReference type="EMBL" id="MXP44996.1"/>
    </source>
</evidence>
<organism evidence="2 3">
    <name type="scientific">Allopontixanthobacter sediminis</name>
    <dbReference type="NCBI Taxonomy" id="1689985"/>
    <lineage>
        <taxon>Bacteria</taxon>
        <taxon>Pseudomonadati</taxon>
        <taxon>Pseudomonadota</taxon>
        <taxon>Alphaproteobacteria</taxon>
        <taxon>Sphingomonadales</taxon>
        <taxon>Erythrobacteraceae</taxon>
        <taxon>Allopontixanthobacter</taxon>
    </lineage>
</organism>
<name>A0A845B490_9SPHN</name>
<dbReference type="PANTHER" id="PTHR30399">
    <property type="entry name" value="UNCHARACTERIZED PROTEIN YGJP"/>
    <property type="match status" value="1"/>
</dbReference>
<dbReference type="InterPro" id="IPR002725">
    <property type="entry name" value="YgjP-like_metallopeptidase"/>
</dbReference>
<dbReference type="PANTHER" id="PTHR30399:SF1">
    <property type="entry name" value="UTP PYROPHOSPHATASE"/>
    <property type="match status" value="1"/>
</dbReference>
<dbReference type="Pfam" id="PF01863">
    <property type="entry name" value="YgjP-like"/>
    <property type="match status" value="1"/>
</dbReference>
<keyword evidence="3" id="KW-1185">Reference proteome</keyword>
<dbReference type="AlphaFoldDB" id="A0A845B490"/>